<protein>
    <recommendedName>
        <fullName evidence="2">AAA+ ATPase domain-containing protein</fullName>
    </recommendedName>
</protein>
<gene>
    <name evidence="3" type="ORF">EKJ_07130</name>
</gene>
<evidence type="ECO:0000313" key="4">
    <source>
        <dbReference type="Proteomes" id="UP000290057"/>
    </source>
</evidence>
<dbReference type="Gene3D" id="3.40.50.300">
    <property type="entry name" value="P-loop containing nucleotide triphosphate hydrolases"/>
    <property type="match status" value="1"/>
</dbReference>
<reference evidence="3 4" key="1">
    <citation type="submission" date="2019-01" db="EMBL/GenBank/DDBJ databases">
        <title>Complete genome sequence of Erythrobacter flavus KJ5.</title>
        <authorList>
            <person name="Kanesaki Y."/>
            <person name="Brotosudarmo T."/>
            <person name="Moriuchi R."/>
            <person name="Awai K."/>
        </authorList>
    </citation>
    <scope>NUCLEOTIDE SEQUENCE [LARGE SCALE GENOMIC DNA]</scope>
    <source>
        <strain evidence="3 4">KJ5</strain>
    </source>
</reference>
<feature type="region of interest" description="Disordered" evidence="1">
    <location>
        <begin position="390"/>
        <end position="439"/>
    </location>
</feature>
<dbReference type="InterPro" id="IPR027417">
    <property type="entry name" value="P-loop_NTPase"/>
</dbReference>
<sequence length="455" mass="49837">MNWMQSLQAEIYRDVEEDAAEYLGESKQTLPRFDLDLLDGAPPPDRKWVLPGFIPCGEITLFTGPGGAGKSLFAQQLATALAGGVPFLGIGASGEKTTALYVTAEDDEFELHRRQRNIMRTLDLDRADVGDRLGLISLRGRIGNELVTFDRDGSLERSNTFSLLRNTVEVTGANFLILDNLAHLFAGNENDRGQVTAFVNALYSLVRDHGVTILLLGHPNKSGDSYSGSTAWLNAVRSQIEINRVQDGEGNVLDPDARVLTLGKANYARAGAQQAFRWHEFAFVLEEDLPSDARAELAEAQKAAAENEAYLRCLAAATDRKRAVSHHPGVNYYASTFAKMPEGRGNTKAAFERAFERLLALGAIELDAKLWKRENRTYKYGIRAVDNPAEKCTDQAHRPLHRPPAPTRTDPSVNPARTDPPIPKGIPGAATKAATPDQDKDCPACDGIGCHWCEQ</sequence>
<evidence type="ECO:0000313" key="3">
    <source>
        <dbReference type="EMBL" id="BBI19866.1"/>
    </source>
</evidence>
<name>A0A3T1CFV5_9SPHN</name>
<dbReference type="Pfam" id="PF13481">
    <property type="entry name" value="AAA_25"/>
    <property type="match status" value="1"/>
</dbReference>
<evidence type="ECO:0000259" key="2">
    <source>
        <dbReference type="SMART" id="SM00382"/>
    </source>
</evidence>
<organism evidence="3 4">
    <name type="scientific">Qipengyuania flava</name>
    <dbReference type="NCBI Taxonomy" id="192812"/>
    <lineage>
        <taxon>Bacteria</taxon>
        <taxon>Pseudomonadati</taxon>
        <taxon>Pseudomonadota</taxon>
        <taxon>Alphaproteobacteria</taxon>
        <taxon>Sphingomonadales</taxon>
        <taxon>Erythrobacteraceae</taxon>
        <taxon>Qipengyuania</taxon>
    </lineage>
</organism>
<keyword evidence="4" id="KW-1185">Reference proteome</keyword>
<dbReference type="SMART" id="SM00382">
    <property type="entry name" value="AAA"/>
    <property type="match status" value="1"/>
</dbReference>
<dbReference type="Proteomes" id="UP000290057">
    <property type="component" value="Chromosome"/>
</dbReference>
<dbReference type="RefSeq" id="WP_130585927.1">
    <property type="nucleotide sequence ID" value="NZ_AP019389.1"/>
</dbReference>
<proteinExistence type="predicted"/>
<evidence type="ECO:0000256" key="1">
    <source>
        <dbReference type="SAM" id="MobiDB-lite"/>
    </source>
</evidence>
<dbReference type="InterPro" id="IPR003593">
    <property type="entry name" value="AAA+_ATPase"/>
</dbReference>
<dbReference type="EMBL" id="AP019389">
    <property type="protein sequence ID" value="BBI19866.1"/>
    <property type="molecule type" value="Genomic_DNA"/>
</dbReference>
<feature type="domain" description="AAA+ ATPase" evidence="2">
    <location>
        <begin position="56"/>
        <end position="246"/>
    </location>
</feature>
<dbReference type="AlphaFoldDB" id="A0A3T1CFV5"/>
<dbReference type="SUPFAM" id="SSF52540">
    <property type="entry name" value="P-loop containing nucleoside triphosphate hydrolases"/>
    <property type="match status" value="1"/>
</dbReference>
<accession>A0A3T1CFV5</accession>